<dbReference type="EMBL" id="JAEPRB010000557">
    <property type="protein sequence ID" value="KAG2214974.1"/>
    <property type="molecule type" value="Genomic_DNA"/>
</dbReference>
<feature type="region of interest" description="Disordered" evidence="1">
    <location>
        <begin position="101"/>
        <end position="153"/>
    </location>
</feature>
<accession>A0A8H7VHR6</accession>
<organism evidence="2 3">
    <name type="scientific">Circinella minor</name>
    <dbReference type="NCBI Taxonomy" id="1195481"/>
    <lineage>
        <taxon>Eukaryota</taxon>
        <taxon>Fungi</taxon>
        <taxon>Fungi incertae sedis</taxon>
        <taxon>Mucoromycota</taxon>
        <taxon>Mucoromycotina</taxon>
        <taxon>Mucoromycetes</taxon>
        <taxon>Mucorales</taxon>
        <taxon>Lichtheimiaceae</taxon>
        <taxon>Circinella</taxon>
    </lineage>
</organism>
<evidence type="ECO:0000256" key="1">
    <source>
        <dbReference type="SAM" id="MobiDB-lite"/>
    </source>
</evidence>
<evidence type="ECO:0000313" key="2">
    <source>
        <dbReference type="EMBL" id="KAG2214974.1"/>
    </source>
</evidence>
<name>A0A8H7VHR6_9FUNG</name>
<keyword evidence="3" id="KW-1185">Reference proteome</keyword>
<proteinExistence type="predicted"/>
<gene>
    <name evidence="2" type="ORF">INT45_008125</name>
</gene>
<reference evidence="2 3" key="1">
    <citation type="submission" date="2020-12" db="EMBL/GenBank/DDBJ databases">
        <title>Metabolic potential, ecology and presence of endohyphal bacteria is reflected in genomic diversity of Mucoromycotina.</title>
        <authorList>
            <person name="Muszewska A."/>
            <person name="Okrasinska A."/>
            <person name="Steczkiewicz K."/>
            <person name="Drgas O."/>
            <person name="Orlowska M."/>
            <person name="Perlinska-Lenart U."/>
            <person name="Aleksandrzak-Piekarczyk T."/>
            <person name="Szatraj K."/>
            <person name="Zielenkiewicz U."/>
            <person name="Pilsyk S."/>
            <person name="Malc E."/>
            <person name="Mieczkowski P."/>
            <person name="Kruszewska J.S."/>
            <person name="Biernat P."/>
            <person name="Pawlowska J."/>
        </authorList>
    </citation>
    <scope>NUCLEOTIDE SEQUENCE [LARGE SCALE GENOMIC DNA]</scope>
    <source>
        <strain evidence="2 3">CBS 142.35</strain>
    </source>
</reference>
<dbReference type="AlphaFoldDB" id="A0A8H7VHR6"/>
<dbReference type="Proteomes" id="UP000646827">
    <property type="component" value="Unassembled WGS sequence"/>
</dbReference>
<sequence length="153" mass="17895">MSFNANFCPSPSPVNEYGEQLIRHIEDMDNKAREIAHEQRKVIEDALKSKEKEVIEYLEDRYTACKYNNYPKALKVLNVRLPCRPSHTNMMIKMQEEEIYQTDSKVEEWVDEDDEGDEGDKEDKEGEEELLGKRKASPSPEPERKKICCRPSI</sequence>
<feature type="compositionally biased region" description="Acidic residues" evidence="1">
    <location>
        <begin position="109"/>
        <end position="129"/>
    </location>
</feature>
<evidence type="ECO:0000313" key="3">
    <source>
        <dbReference type="Proteomes" id="UP000646827"/>
    </source>
</evidence>
<comment type="caution">
    <text evidence="2">The sequence shown here is derived from an EMBL/GenBank/DDBJ whole genome shotgun (WGS) entry which is preliminary data.</text>
</comment>
<protein>
    <submittedName>
        <fullName evidence="2">Uncharacterized protein</fullName>
    </submittedName>
</protein>